<comment type="caution">
    <text evidence="3">The sequence shown here is derived from an EMBL/GenBank/DDBJ whole genome shotgun (WGS) entry which is preliminary data.</text>
</comment>
<keyword evidence="1" id="KW-1133">Transmembrane helix</keyword>
<protein>
    <submittedName>
        <fullName evidence="3">Diguanylate cyclase (GGDEF)-like protein</fullName>
    </submittedName>
</protein>
<keyword evidence="1" id="KW-0472">Membrane</keyword>
<dbReference type="NCBIfam" id="TIGR00254">
    <property type="entry name" value="GGDEF"/>
    <property type="match status" value="1"/>
</dbReference>
<proteinExistence type="predicted"/>
<dbReference type="PANTHER" id="PTHR46663">
    <property type="entry name" value="DIGUANYLATE CYCLASE DGCT-RELATED"/>
    <property type="match status" value="1"/>
</dbReference>
<accession>A0ABU1IDN4</accession>
<feature type="domain" description="GGDEF" evidence="2">
    <location>
        <begin position="348"/>
        <end position="481"/>
    </location>
</feature>
<dbReference type="EMBL" id="JAVIZX010000001">
    <property type="protein sequence ID" value="MDR6215339.1"/>
    <property type="molecule type" value="Genomic_DNA"/>
</dbReference>
<sequence>MKKPSAPSTSTQKLLMFLVPALVVVQIAAFIFLHFANRQIALDSVDAALEAGAQTFTYTAATRREYRRLTSELVTKDYGLVNTIANESRETVESALHNQLGRTGAELIVLTDLQGRLIARATTLPLMALPDPDLDQELASLVSHVAEQERNMRPLSVGEDKPALHNWVKVVIRAPVPVAQLYLAYRISDTSVQQYTKMTQLQMAFVSERLDAESAPVVHASTLPAAAMTQEVAQYKTLGESFSVTTDEGQYRLKVLELGGLPGYRVHAVVAKPFAPVFSPFIKLELLFAASIVFSSVVSILAAKMITSRVVTPLEKVAQRDALTGLANRRLFEINIANAEQNLKALNDGFTLMLLDLNKFKQVNDTFGHEAGDTVLQTFAARVKKLMRASDTLARLGGDEFAVLMRTTDKDKATALAEAIVEAVRQPLQLPNGEWVEVGTSIGIAFSPAHSSLGSEVMHHADIAMYAAKKQGGGFLIAELPAAPAPPEGAMPRTL</sequence>
<dbReference type="CDD" id="cd01949">
    <property type="entry name" value="GGDEF"/>
    <property type="match status" value="1"/>
</dbReference>
<feature type="transmembrane region" description="Helical" evidence="1">
    <location>
        <begin position="14"/>
        <end position="36"/>
    </location>
</feature>
<name>A0ABU1IDN4_9BURK</name>
<evidence type="ECO:0000256" key="1">
    <source>
        <dbReference type="SAM" id="Phobius"/>
    </source>
</evidence>
<dbReference type="PROSITE" id="PS50887">
    <property type="entry name" value="GGDEF"/>
    <property type="match status" value="1"/>
</dbReference>
<keyword evidence="4" id="KW-1185">Reference proteome</keyword>
<dbReference type="Proteomes" id="UP001267710">
    <property type="component" value="Unassembled WGS sequence"/>
</dbReference>
<organism evidence="3 4">
    <name type="scientific">Paracidovorax wautersii</name>
    <dbReference type="NCBI Taxonomy" id="1177982"/>
    <lineage>
        <taxon>Bacteria</taxon>
        <taxon>Pseudomonadati</taxon>
        <taxon>Pseudomonadota</taxon>
        <taxon>Betaproteobacteria</taxon>
        <taxon>Burkholderiales</taxon>
        <taxon>Comamonadaceae</taxon>
        <taxon>Paracidovorax</taxon>
    </lineage>
</organism>
<dbReference type="PANTHER" id="PTHR46663:SF2">
    <property type="entry name" value="GGDEF DOMAIN-CONTAINING PROTEIN"/>
    <property type="match status" value="1"/>
</dbReference>
<gene>
    <name evidence="3" type="ORF">QE399_003028</name>
</gene>
<dbReference type="SUPFAM" id="SSF55073">
    <property type="entry name" value="Nucleotide cyclase"/>
    <property type="match status" value="1"/>
</dbReference>
<dbReference type="Pfam" id="PF00990">
    <property type="entry name" value="GGDEF"/>
    <property type="match status" value="1"/>
</dbReference>
<evidence type="ECO:0000259" key="2">
    <source>
        <dbReference type="PROSITE" id="PS50887"/>
    </source>
</evidence>
<keyword evidence="1" id="KW-0812">Transmembrane</keyword>
<dbReference type="InterPro" id="IPR000160">
    <property type="entry name" value="GGDEF_dom"/>
</dbReference>
<dbReference type="SMART" id="SM00267">
    <property type="entry name" value="GGDEF"/>
    <property type="match status" value="1"/>
</dbReference>
<dbReference type="RefSeq" id="WP_309829877.1">
    <property type="nucleotide sequence ID" value="NZ_JAVIZX010000001.1"/>
</dbReference>
<evidence type="ECO:0000313" key="4">
    <source>
        <dbReference type="Proteomes" id="UP001267710"/>
    </source>
</evidence>
<evidence type="ECO:0000313" key="3">
    <source>
        <dbReference type="EMBL" id="MDR6215339.1"/>
    </source>
</evidence>
<reference evidence="3 4" key="1">
    <citation type="submission" date="2023-08" db="EMBL/GenBank/DDBJ databases">
        <title>Functional and genomic diversity of the sorghum phyllosphere microbiome.</title>
        <authorList>
            <person name="Shade A."/>
        </authorList>
    </citation>
    <scope>NUCLEOTIDE SEQUENCE [LARGE SCALE GENOMIC DNA]</scope>
    <source>
        <strain evidence="3 4">SORGH_AS_0335</strain>
    </source>
</reference>
<dbReference type="InterPro" id="IPR043128">
    <property type="entry name" value="Rev_trsase/Diguanyl_cyclase"/>
</dbReference>
<dbReference type="Gene3D" id="3.30.70.270">
    <property type="match status" value="1"/>
</dbReference>
<dbReference type="InterPro" id="IPR052163">
    <property type="entry name" value="DGC-Regulatory_Protein"/>
</dbReference>
<dbReference type="InterPro" id="IPR029787">
    <property type="entry name" value="Nucleotide_cyclase"/>
</dbReference>